<sequence length="193" mass="21769">MFNKKKSAIAAFLLPLLFVTGCGMANQGENGRNNDNFRNVTYRDNRDANDRTPVDNVADRNNVRDVNDVNNVNNVNDDNRNGNNMREADDIADKITDMKEVNNATVIVTDNNAYVAVVLTGNKQGDVTQSLKKKISDKVKATDKSINNVYVSANPDFVDRMQDYGRRIQKGEPIKGLFDEFGQMTRRMFPEQK</sequence>
<name>A0A0T6BLX7_9BACI</name>
<evidence type="ECO:0000256" key="2">
    <source>
        <dbReference type="SAM" id="SignalP"/>
    </source>
</evidence>
<dbReference type="Proteomes" id="UP001341297">
    <property type="component" value="Unassembled WGS sequence"/>
</dbReference>
<dbReference type="Proteomes" id="UP000036168">
    <property type="component" value="Unassembled WGS sequence"/>
</dbReference>
<keyword evidence="2" id="KW-0732">Signal</keyword>
<dbReference type="EMBL" id="JARRTL010000024">
    <property type="protein sequence ID" value="MEC0486821.1"/>
    <property type="molecule type" value="Genomic_DNA"/>
</dbReference>
<organism evidence="3 5">
    <name type="scientific">Bacillus glycinifermentans</name>
    <dbReference type="NCBI Taxonomy" id="1664069"/>
    <lineage>
        <taxon>Bacteria</taxon>
        <taxon>Bacillati</taxon>
        <taxon>Bacillota</taxon>
        <taxon>Bacilli</taxon>
        <taxon>Bacillales</taxon>
        <taxon>Bacillaceae</taxon>
        <taxon>Bacillus</taxon>
    </lineage>
</organism>
<dbReference type="InterPro" id="IPR019076">
    <property type="entry name" value="Spore_lipoprot_YhcN/YlaJ-like"/>
</dbReference>
<protein>
    <submittedName>
        <fullName evidence="3">Lipoprotein YhcN</fullName>
    </submittedName>
    <submittedName>
        <fullName evidence="4">YhcN/YlaJ family sporulation lipoprotein</fullName>
    </submittedName>
</protein>
<feature type="signal peptide" evidence="2">
    <location>
        <begin position="1"/>
        <end position="25"/>
    </location>
</feature>
<gene>
    <name evidence="3" type="ORF">AB447_204290</name>
    <name evidence="4" type="ORF">P8828_18750</name>
</gene>
<dbReference type="EMBL" id="LECW02000034">
    <property type="protein sequence ID" value="KRT92139.1"/>
    <property type="molecule type" value="Genomic_DNA"/>
</dbReference>
<proteinExistence type="predicted"/>
<reference evidence="3 5" key="1">
    <citation type="journal article" date="2015" name="Int. J. Syst. Evol. Microbiol.">
        <title>Bacillus glycinifermentans sp. nov., isolated from fermented soybean paste.</title>
        <authorList>
            <person name="Kim S.J."/>
            <person name="Dunlap C.A."/>
            <person name="Kwon S.W."/>
            <person name="Rooney A.P."/>
        </authorList>
    </citation>
    <scope>NUCLEOTIDE SEQUENCE [LARGE SCALE GENOMIC DNA]</scope>
    <source>
        <strain evidence="3 5">GO-13</strain>
    </source>
</reference>
<feature type="compositionally biased region" description="Low complexity" evidence="1">
    <location>
        <begin position="68"/>
        <end position="84"/>
    </location>
</feature>
<evidence type="ECO:0000256" key="1">
    <source>
        <dbReference type="SAM" id="MobiDB-lite"/>
    </source>
</evidence>
<dbReference type="NCBIfam" id="TIGR02898">
    <property type="entry name" value="spore_YhcN_YlaJ"/>
    <property type="match status" value="1"/>
</dbReference>
<comment type="caution">
    <text evidence="3">The sequence shown here is derived from an EMBL/GenBank/DDBJ whole genome shotgun (WGS) entry which is preliminary data.</text>
</comment>
<keyword evidence="3" id="KW-0449">Lipoprotein</keyword>
<reference evidence="3" key="2">
    <citation type="submission" date="2015-10" db="EMBL/GenBank/DDBJ databases">
        <authorList>
            <person name="Gilbert D.G."/>
        </authorList>
    </citation>
    <scope>NUCLEOTIDE SEQUENCE</scope>
    <source>
        <strain evidence="3">GO-13</strain>
    </source>
</reference>
<dbReference type="AlphaFoldDB" id="A0A0T6BLX7"/>
<evidence type="ECO:0000313" key="3">
    <source>
        <dbReference type="EMBL" id="KRT92139.1"/>
    </source>
</evidence>
<dbReference type="InterPro" id="IPR014247">
    <property type="entry name" value="Spore_lipoprot_YhcN/YlaJ"/>
</dbReference>
<evidence type="ECO:0000313" key="5">
    <source>
        <dbReference type="Proteomes" id="UP000036168"/>
    </source>
</evidence>
<dbReference type="PROSITE" id="PS51257">
    <property type="entry name" value="PROKAR_LIPOPROTEIN"/>
    <property type="match status" value="1"/>
</dbReference>
<evidence type="ECO:0000313" key="6">
    <source>
        <dbReference type="Proteomes" id="UP001341297"/>
    </source>
</evidence>
<feature type="chain" id="PRO_5013467941" evidence="2">
    <location>
        <begin position="26"/>
        <end position="193"/>
    </location>
</feature>
<dbReference type="OrthoDB" id="1707228at2"/>
<dbReference type="GO" id="GO:0030435">
    <property type="term" value="P:sporulation resulting in formation of a cellular spore"/>
    <property type="evidence" value="ECO:0007669"/>
    <property type="project" value="InterPro"/>
</dbReference>
<dbReference type="Pfam" id="PF09580">
    <property type="entry name" value="Spore_YhcN_YlaJ"/>
    <property type="match status" value="1"/>
</dbReference>
<reference evidence="4 6" key="3">
    <citation type="submission" date="2023-03" db="EMBL/GenBank/DDBJ databases">
        <title>Agriculturally important microbes genome sequencing.</title>
        <authorList>
            <person name="Dunlap C."/>
        </authorList>
    </citation>
    <scope>NUCLEOTIDE SEQUENCE [LARGE SCALE GENOMIC DNA]</scope>
    <source>
        <strain evidence="4 6">CBP-3203</strain>
    </source>
</reference>
<accession>A0A0T6BLX7</accession>
<dbReference type="STRING" id="1664069.BGLY_0999"/>
<evidence type="ECO:0000313" key="4">
    <source>
        <dbReference type="EMBL" id="MEC0486821.1"/>
    </source>
</evidence>
<feature type="region of interest" description="Disordered" evidence="1">
    <location>
        <begin position="67"/>
        <end position="86"/>
    </location>
</feature>
<dbReference type="RefSeq" id="WP_048353486.1">
    <property type="nucleotide sequence ID" value="NZ_CP023481.1"/>
</dbReference>
<keyword evidence="6" id="KW-1185">Reference proteome</keyword>